<dbReference type="GO" id="GO:1990281">
    <property type="term" value="C:efflux pump complex"/>
    <property type="evidence" value="ECO:0007669"/>
    <property type="project" value="TreeGrafter"/>
</dbReference>
<dbReference type="PANTHER" id="PTHR30469">
    <property type="entry name" value="MULTIDRUG RESISTANCE PROTEIN MDTA"/>
    <property type="match status" value="1"/>
</dbReference>
<evidence type="ECO:0000259" key="4">
    <source>
        <dbReference type="Pfam" id="PF25876"/>
    </source>
</evidence>
<dbReference type="PANTHER" id="PTHR30469:SF33">
    <property type="entry name" value="SLR1207 PROTEIN"/>
    <property type="match status" value="1"/>
</dbReference>
<dbReference type="EMBL" id="SOBT01000008">
    <property type="protein sequence ID" value="TDU32741.1"/>
    <property type="molecule type" value="Genomic_DNA"/>
</dbReference>
<dbReference type="Pfam" id="PF25954">
    <property type="entry name" value="Beta-barrel_RND_2"/>
    <property type="match status" value="1"/>
</dbReference>
<dbReference type="GO" id="GO:0015562">
    <property type="term" value="F:efflux transmembrane transporter activity"/>
    <property type="evidence" value="ECO:0007669"/>
    <property type="project" value="TreeGrafter"/>
</dbReference>
<evidence type="ECO:0000313" key="8">
    <source>
        <dbReference type="Proteomes" id="UP000295341"/>
    </source>
</evidence>
<name>A0A4V3US71_9GAMM</name>
<accession>A0A4V3US71</accession>
<dbReference type="InterPro" id="IPR006143">
    <property type="entry name" value="RND_pump_MFP"/>
</dbReference>
<feature type="domain" description="Multidrug resistance protein MdtA-like alpha-helical hairpin" evidence="4">
    <location>
        <begin position="104"/>
        <end position="169"/>
    </location>
</feature>
<gene>
    <name evidence="7" type="ORF">DFR24_2145</name>
</gene>
<dbReference type="InterPro" id="IPR058625">
    <property type="entry name" value="MdtA-like_BSH"/>
</dbReference>
<protein>
    <submittedName>
        <fullName evidence="7">HlyD family secretion protein</fullName>
    </submittedName>
</protein>
<feature type="coiled-coil region" evidence="2">
    <location>
        <begin position="137"/>
        <end position="167"/>
    </location>
</feature>
<comment type="similarity">
    <text evidence="1">Belongs to the membrane fusion protein (MFP) (TC 8.A.1) family.</text>
</comment>
<proteinExistence type="inferred from homology"/>
<organism evidence="7 8">
    <name type="scientific">Panacagrimonas perspica</name>
    <dbReference type="NCBI Taxonomy" id="381431"/>
    <lineage>
        <taxon>Bacteria</taxon>
        <taxon>Pseudomonadati</taxon>
        <taxon>Pseudomonadota</taxon>
        <taxon>Gammaproteobacteria</taxon>
        <taxon>Nevskiales</taxon>
        <taxon>Nevskiaceae</taxon>
        <taxon>Panacagrimonas</taxon>
    </lineage>
</organism>
<feature type="compositionally biased region" description="Gly residues" evidence="3">
    <location>
        <begin position="369"/>
        <end position="378"/>
    </location>
</feature>
<reference evidence="7 8" key="1">
    <citation type="submission" date="2019-03" db="EMBL/GenBank/DDBJ databases">
        <title>Genomic Encyclopedia of Type Strains, Phase IV (KMG-IV): sequencing the most valuable type-strain genomes for metagenomic binning, comparative biology and taxonomic classification.</title>
        <authorList>
            <person name="Goeker M."/>
        </authorList>
    </citation>
    <scope>NUCLEOTIDE SEQUENCE [LARGE SCALE GENOMIC DNA]</scope>
    <source>
        <strain evidence="7 8">DSM 26377</strain>
    </source>
</reference>
<evidence type="ECO:0000313" key="7">
    <source>
        <dbReference type="EMBL" id="TDU32741.1"/>
    </source>
</evidence>
<dbReference type="Pfam" id="PF25876">
    <property type="entry name" value="HH_MFP_RND"/>
    <property type="match status" value="1"/>
</dbReference>
<dbReference type="SUPFAM" id="SSF111369">
    <property type="entry name" value="HlyD-like secretion proteins"/>
    <property type="match status" value="1"/>
</dbReference>
<evidence type="ECO:0000256" key="2">
    <source>
        <dbReference type="SAM" id="Coils"/>
    </source>
</evidence>
<dbReference type="InterPro" id="IPR058624">
    <property type="entry name" value="MdtA-like_HH"/>
</dbReference>
<dbReference type="Pfam" id="PF25917">
    <property type="entry name" value="BSH_RND"/>
    <property type="match status" value="1"/>
</dbReference>
<dbReference type="Gene3D" id="2.40.50.100">
    <property type="match status" value="1"/>
</dbReference>
<evidence type="ECO:0000259" key="6">
    <source>
        <dbReference type="Pfam" id="PF25954"/>
    </source>
</evidence>
<dbReference type="Gene3D" id="2.40.30.170">
    <property type="match status" value="1"/>
</dbReference>
<feature type="domain" description="CusB-like beta-barrel" evidence="6">
    <location>
        <begin position="216"/>
        <end position="287"/>
    </location>
</feature>
<feature type="domain" description="Multidrug resistance protein MdtA-like barrel-sandwich hybrid" evidence="5">
    <location>
        <begin position="63"/>
        <end position="199"/>
    </location>
</feature>
<feature type="region of interest" description="Disordered" evidence="3">
    <location>
        <begin position="302"/>
        <end position="392"/>
    </location>
</feature>
<keyword evidence="8" id="KW-1185">Reference proteome</keyword>
<sequence>MKLRTLFNPWLIFLLLAAVAAAAWGYLRKDADPGSAYLTDEVSRGEIVESVSANGTLNPVILVSVGTQVSGTAVKVHVDFNDSVTAGQVLLELDPAAYQARVSQSRAALESVQASLDLAKANDARSRDLFEKGYVARQELDQTRQALKSASAQVEQARAALADAEVDLRNSVIRSPVSGTVVARTVEEGQTVAASYQTPELFKVAGDLRKMLIHTTFAEADIGRIQPGQLTRFTVDAFPDRSFKGAVRQVRMNPTTTQNVVTYDVVVDVDNEDLSLLPGMTAYVSVELSRLNDTLRVPNSALRYRPKDAEPVKTGSSGGSRSRESRAGGDGAAGSEAKGNRGESKTGGESRGNRESRGGGGGESRRSGEAGGESGGKPGGRHRRGDNPERSVYVLRGDKAVAVAVRPSRTDGRNTAVESDELHEGDILIVGDRVATKGAAQSQQPMRMRMF</sequence>
<dbReference type="Gene3D" id="1.10.287.470">
    <property type="entry name" value="Helix hairpin bin"/>
    <property type="match status" value="1"/>
</dbReference>
<evidence type="ECO:0000256" key="1">
    <source>
        <dbReference type="ARBA" id="ARBA00009477"/>
    </source>
</evidence>
<dbReference type="Proteomes" id="UP000295341">
    <property type="component" value="Unassembled WGS sequence"/>
</dbReference>
<dbReference type="InterPro" id="IPR058792">
    <property type="entry name" value="Beta-barrel_RND_2"/>
</dbReference>
<evidence type="ECO:0000259" key="5">
    <source>
        <dbReference type="Pfam" id="PF25917"/>
    </source>
</evidence>
<feature type="compositionally biased region" description="Basic and acidic residues" evidence="3">
    <location>
        <begin position="338"/>
        <end position="368"/>
    </location>
</feature>
<dbReference type="NCBIfam" id="TIGR01730">
    <property type="entry name" value="RND_mfp"/>
    <property type="match status" value="1"/>
</dbReference>
<keyword evidence="2" id="KW-0175">Coiled coil</keyword>
<comment type="caution">
    <text evidence="7">The sequence shown here is derived from an EMBL/GenBank/DDBJ whole genome shotgun (WGS) entry which is preliminary data.</text>
</comment>
<dbReference type="RefSeq" id="WP_133881222.1">
    <property type="nucleotide sequence ID" value="NZ_MWIN01000001.1"/>
</dbReference>
<dbReference type="AlphaFoldDB" id="A0A4V3US71"/>
<dbReference type="OrthoDB" id="9791520at2"/>
<evidence type="ECO:0000256" key="3">
    <source>
        <dbReference type="SAM" id="MobiDB-lite"/>
    </source>
</evidence>